<dbReference type="CDD" id="cd03509">
    <property type="entry name" value="DesA_FADS-like"/>
    <property type="match status" value="1"/>
</dbReference>
<dbReference type="InterPro" id="IPR005804">
    <property type="entry name" value="FA_desaturase_dom"/>
</dbReference>
<name>A0A1X6YIH4_9RHOB</name>
<dbReference type="RefSeq" id="WP_085804371.1">
    <property type="nucleotide sequence ID" value="NZ_FWFX01000002.1"/>
</dbReference>
<evidence type="ECO:0000256" key="1">
    <source>
        <dbReference type="SAM" id="Phobius"/>
    </source>
</evidence>
<reference evidence="3 4" key="1">
    <citation type="submission" date="2017-03" db="EMBL/GenBank/DDBJ databases">
        <authorList>
            <person name="Afonso C.L."/>
            <person name="Miller P.J."/>
            <person name="Scott M.A."/>
            <person name="Spackman E."/>
            <person name="Goraichik I."/>
            <person name="Dimitrov K.M."/>
            <person name="Suarez D.L."/>
            <person name="Swayne D.E."/>
        </authorList>
    </citation>
    <scope>NUCLEOTIDE SEQUENCE [LARGE SCALE GENOMIC DNA]</scope>
    <source>
        <strain evidence="3 4">CECT 7450</strain>
    </source>
</reference>
<gene>
    <name evidence="3" type="ORF">ROA7450_00823</name>
</gene>
<dbReference type="AlphaFoldDB" id="A0A1X6YIH4"/>
<evidence type="ECO:0000259" key="2">
    <source>
        <dbReference type="Pfam" id="PF00487"/>
    </source>
</evidence>
<protein>
    <submittedName>
        <fullName evidence="3">Fatty acid desaturase</fullName>
    </submittedName>
</protein>
<feature type="transmembrane region" description="Helical" evidence="1">
    <location>
        <begin position="190"/>
        <end position="210"/>
    </location>
</feature>
<dbReference type="EMBL" id="FWFX01000002">
    <property type="protein sequence ID" value="SLN22303.1"/>
    <property type="molecule type" value="Genomic_DNA"/>
</dbReference>
<organism evidence="3 4">
    <name type="scientific">Roseovarius albus</name>
    <dbReference type="NCBI Taxonomy" id="1247867"/>
    <lineage>
        <taxon>Bacteria</taxon>
        <taxon>Pseudomonadati</taxon>
        <taxon>Pseudomonadota</taxon>
        <taxon>Alphaproteobacteria</taxon>
        <taxon>Rhodobacterales</taxon>
        <taxon>Roseobacteraceae</taxon>
        <taxon>Roseovarius</taxon>
    </lineage>
</organism>
<keyword evidence="1" id="KW-0472">Membrane</keyword>
<keyword evidence="1" id="KW-1133">Transmembrane helix</keyword>
<keyword evidence="4" id="KW-1185">Reference proteome</keyword>
<evidence type="ECO:0000313" key="3">
    <source>
        <dbReference type="EMBL" id="SLN22303.1"/>
    </source>
</evidence>
<sequence length="305" mass="35408">MADVSTPTRSIEWLTLALLVFCYLGWAMATTWLAALWLPLGMVATIIFVALHSSLTHEVLHGHPFRAKWLNELTVFPCLGVAIPYQRFRDLHLLHHQDSRLTDPYDDPESNFFDPKIWATLPRWGQRVLQFNNTLLGRLTVGPLVGQYAFMRADWIAANKGDTAARNAWLWQIPAVIPVLWWVATSPMPLWAYLICCYVALSILKIRTFLEHRAHERASGRTVVIEDKGPLAWIFLNNNLHVVHHMHPKVAWYDLPALYEGDREKYLRRNDGYRYGSYAEIFRKYFLKAKDPVPHPLWRELEPGE</sequence>
<keyword evidence="1" id="KW-0812">Transmembrane</keyword>
<dbReference type="GO" id="GO:0006629">
    <property type="term" value="P:lipid metabolic process"/>
    <property type="evidence" value="ECO:0007669"/>
    <property type="project" value="InterPro"/>
</dbReference>
<feature type="transmembrane region" description="Helical" evidence="1">
    <location>
        <begin position="168"/>
        <end position="184"/>
    </location>
</feature>
<dbReference type="OrthoDB" id="784276at2"/>
<evidence type="ECO:0000313" key="4">
    <source>
        <dbReference type="Proteomes" id="UP000193061"/>
    </source>
</evidence>
<proteinExistence type="predicted"/>
<feature type="transmembrane region" description="Helical" evidence="1">
    <location>
        <begin position="35"/>
        <end position="55"/>
    </location>
</feature>
<dbReference type="Proteomes" id="UP000193061">
    <property type="component" value="Unassembled WGS sequence"/>
</dbReference>
<feature type="domain" description="Fatty acid desaturase" evidence="2">
    <location>
        <begin position="36"/>
        <end position="275"/>
    </location>
</feature>
<dbReference type="Pfam" id="PF00487">
    <property type="entry name" value="FA_desaturase"/>
    <property type="match status" value="1"/>
</dbReference>
<accession>A0A1X6YIH4</accession>
<feature type="transmembrane region" description="Helical" evidence="1">
    <location>
        <begin position="12"/>
        <end position="29"/>
    </location>
</feature>